<evidence type="ECO:0000256" key="4">
    <source>
        <dbReference type="ARBA" id="ARBA00022737"/>
    </source>
</evidence>
<dbReference type="OMA" id="WVESDYY"/>
<keyword evidence="4" id="KW-0677">Repeat</keyword>
<dbReference type="FunFam" id="2.102.10.10:FF:000009">
    <property type="entry name" value="Rieske Fe-S domain containing"/>
    <property type="match status" value="1"/>
</dbReference>
<keyword evidence="11" id="KW-1185">Reference proteome</keyword>
<keyword evidence="2" id="KW-0001">2Fe-2S</keyword>
<dbReference type="InterPro" id="IPR036922">
    <property type="entry name" value="Rieske_2Fe-2S_sf"/>
</dbReference>
<dbReference type="PANTHER" id="PTHR21496:SF18">
    <property type="entry name" value="RIESKE DOMAIN-CONTAINING PROTEIN"/>
    <property type="match status" value="1"/>
</dbReference>
<protein>
    <recommendedName>
        <fullName evidence="8 9">Rieske domain-containing protein</fullName>
    </recommendedName>
</protein>
<dbReference type="GO" id="GO:0046872">
    <property type="term" value="F:metal ion binding"/>
    <property type="evidence" value="ECO:0007669"/>
    <property type="project" value="UniProtKB-KW"/>
</dbReference>
<keyword evidence="1" id="KW-0597">Phosphoprotein</keyword>
<dbReference type="Gene3D" id="2.102.10.10">
    <property type="entry name" value="Rieske [2Fe-2S] iron-sulphur domain"/>
    <property type="match status" value="1"/>
</dbReference>
<evidence type="ECO:0000313" key="11">
    <source>
        <dbReference type="Proteomes" id="UP000472267"/>
    </source>
</evidence>
<accession>A0A672HBJ4</accession>
<evidence type="ECO:0000256" key="2">
    <source>
        <dbReference type="ARBA" id="ARBA00022714"/>
    </source>
</evidence>
<evidence type="ECO:0000256" key="7">
    <source>
        <dbReference type="ARBA" id="ARBA00023014"/>
    </source>
</evidence>
<evidence type="ECO:0000259" key="9">
    <source>
        <dbReference type="PROSITE" id="PS51296"/>
    </source>
</evidence>
<keyword evidence="7" id="KW-0411">Iron-sulfur</keyword>
<reference evidence="10" key="2">
    <citation type="submission" date="2025-08" db="UniProtKB">
        <authorList>
            <consortium name="Ensembl"/>
        </authorList>
    </citation>
    <scope>IDENTIFICATION</scope>
</reference>
<evidence type="ECO:0000256" key="8">
    <source>
        <dbReference type="ARBA" id="ARBA00071952"/>
    </source>
</evidence>
<dbReference type="PROSITE" id="PS51296">
    <property type="entry name" value="RIESKE"/>
    <property type="match status" value="1"/>
</dbReference>
<dbReference type="Pfam" id="PF22543">
    <property type="entry name" value="Rieske_4"/>
    <property type="match status" value="1"/>
</dbReference>
<name>A0A672HBJ4_SALFA</name>
<feature type="domain" description="Rieske" evidence="9">
    <location>
        <begin position="21"/>
        <end position="120"/>
    </location>
</feature>
<dbReference type="AlphaFoldDB" id="A0A672HBJ4"/>
<gene>
    <name evidence="10" type="primary">rfesd</name>
</gene>
<dbReference type="GO" id="GO:0051537">
    <property type="term" value="F:2 iron, 2 sulfur cluster binding"/>
    <property type="evidence" value="ECO:0007669"/>
    <property type="project" value="UniProtKB-KW"/>
</dbReference>
<dbReference type="PANTHER" id="PTHR21496">
    <property type="entry name" value="FERREDOXIN-RELATED"/>
    <property type="match status" value="1"/>
</dbReference>
<evidence type="ECO:0000313" key="10">
    <source>
        <dbReference type="Ensembl" id="ENSSFAP00005026548.1"/>
    </source>
</evidence>
<dbReference type="Ensembl" id="ENSSFAT00005027582.1">
    <property type="protein sequence ID" value="ENSSFAP00005026548.1"/>
    <property type="gene ID" value="ENSSFAG00005013595.1"/>
</dbReference>
<keyword evidence="5" id="KW-0007">Acetylation</keyword>
<evidence type="ECO:0000256" key="6">
    <source>
        <dbReference type="ARBA" id="ARBA00023004"/>
    </source>
</evidence>
<dbReference type="Proteomes" id="UP000472267">
    <property type="component" value="Chromosome 5"/>
</dbReference>
<evidence type="ECO:0000256" key="3">
    <source>
        <dbReference type="ARBA" id="ARBA00022723"/>
    </source>
</evidence>
<reference evidence="10" key="1">
    <citation type="submission" date="2019-06" db="EMBL/GenBank/DDBJ databases">
        <authorList>
            <consortium name="Wellcome Sanger Institute Data Sharing"/>
        </authorList>
    </citation>
    <scope>NUCLEOTIDE SEQUENCE [LARGE SCALE GENOMIC DNA]</scope>
</reference>
<evidence type="ECO:0000256" key="1">
    <source>
        <dbReference type="ARBA" id="ARBA00022553"/>
    </source>
</evidence>
<keyword evidence="6" id="KW-0408">Iron</keyword>
<reference evidence="10" key="3">
    <citation type="submission" date="2025-09" db="UniProtKB">
        <authorList>
            <consortium name="Ensembl"/>
        </authorList>
    </citation>
    <scope>IDENTIFICATION</scope>
</reference>
<dbReference type="InterPro" id="IPR017941">
    <property type="entry name" value="Rieske_2Fe-2S"/>
</dbReference>
<dbReference type="CDD" id="cd03467">
    <property type="entry name" value="Rieske"/>
    <property type="match status" value="1"/>
</dbReference>
<dbReference type="InParanoid" id="A0A672HBJ4"/>
<keyword evidence="3" id="KW-0479">Metal-binding</keyword>
<evidence type="ECO:0000256" key="5">
    <source>
        <dbReference type="ARBA" id="ARBA00022990"/>
    </source>
</evidence>
<organism evidence="10 11">
    <name type="scientific">Salarias fasciatus</name>
    <name type="common">Jewelled blenny</name>
    <name type="synonym">Blennius fasciatus</name>
    <dbReference type="NCBI Taxonomy" id="181472"/>
    <lineage>
        <taxon>Eukaryota</taxon>
        <taxon>Metazoa</taxon>
        <taxon>Chordata</taxon>
        <taxon>Craniata</taxon>
        <taxon>Vertebrata</taxon>
        <taxon>Euteleostomi</taxon>
        <taxon>Actinopterygii</taxon>
        <taxon>Neopterygii</taxon>
        <taxon>Teleostei</taxon>
        <taxon>Neoteleostei</taxon>
        <taxon>Acanthomorphata</taxon>
        <taxon>Ovalentaria</taxon>
        <taxon>Blenniimorphae</taxon>
        <taxon>Blenniiformes</taxon>
        <taxon>Blennioidei</taxon>
        <taxon>Blenniidae</taxon>
        <taxon>Salariinae</taxon>
        <taxon>Salarias</taxon>
    </lineage>
</organism>
<proteinExistence type="predicted"/>
<sequence>NLTEEKQLLAMDEEKQPTGGLHFVGKKDELIKAKRCVRPVEDRDVLIIHARGRFFALDSHCYHAGGELLNGDIEEINGRLCMVCPRHKYKICVADGEGLYTATDTNENPPVKKWYSYGVKQRTHLVKEINGDVFVKLSRYPGWLESDFYQGERGKVERVKAAEAAKKKSSKS</sequence>
<dbReference type="SUPFAM" id="SSF50022">
    <property type="entry name" value="ISP domain"/>
    <property type="match status" value="1"/>
</dbReference>
<dbReference type="InterPro" id="IPR054716">
    <property type="entry name" value="Sol_Rieske_ferrdox_dom"/>
</dbReference>